<dbReference type="Proteomes" id="UP000663829">
    <property type="component" value="Unassembled WGS sequence"/>
</dbReference>
<keyword evidence="3" id="KW-1185">Reference proteome</keyword>
<accession>A0A816ET77</accession>
<organism evidence="1 3">
    <name type="scientific">Didymodactylos carnosus</name>
    <dbReference type="NCBI Taxonomy" id="1234261"/>
    <lineage>
        <taxon>Eukaryota</taxon>
        <taxon>Metazoa</taxon>
        <taxon>Spiralia</taxon>
        <taxon>Gnathifera</taxon>
        <taxon>Rotifera</taxon>
        <taxon>Eurotatoria</taxon>
        <taxon>Bdelloidea</taxon>
        <taxon>Philodinida</taxon>
        <taxon>Philodinidae</taxon>
        <taxon>Didymodactylos</taxon>
    </lineage>
</organism>
<evidence type="ECO:0000313" key="1">
    <source>
        <dbReference type="EMBL" id="CAF1650252.1"/>
    </source>
</evidence>
<dbReference type="AlphaFoldDB" id="A0A816ET77"/>
<protein>
    <submittedName>
        <fullName evidence="1">Uncharacterized protein</fullName>
    </submittedName>
</protein>
<comment type="caution">
    <text evidence="1">The sequence shown here is derived from an EMBL/GenBank/DDBJ whole genome shotgun (WGS) entry which is preliminary data.</text>
</comment>
<evidence type="ECO:0000313" key="3">
    <source>
        <dbReference type="Proteomes" id="UP000663829"/>
    </source>
</evidence>
<proteinExistence type="predicted"/>
<dbReference type="Proteomes" id="UP000681722">
    <property type="component" value="Unassembled WGS sequence"/>
</dbReference>
<reference evidence="1" key="1">
    <citation type="submission" date="2021-02" db="EMBL/GenBank/DDBJ databases">
        <authorList>
            <person name="Nowell W R."/>
        </authorList>
    </citation>
    <scope>NUCLEOTIDE SEQUENCE</scope>
</reference>
<dbReference type="EMBL" id="CAJOBC010121706">
    <property type="protein sequence ID" value="CAF4577123.1"/>
    <property type="molecule type" value="Genomic_DNA"/>
</dbReference>
<dbReference type="EMBL" id="CAJNOQ010051146">
    <property type="protein sequence ID" value="CAF1650252.1"/>
    <property type="molecule type" value="Genomic_DNA"/>
</dbReference>
<evidence type="ECO:0000313" key="2">
    <source>
        <dbReference type="EMBL" id="CAF4577123.1"/>
    </source>
</evidence>
<feature type="non-terminal residue" evidence="1">
    <location>
        <position position="91"/>
    </location>
</feature>
<sequence length="91" mass="11123">MNIFDNQNNLLNVLEHKIDQFFNRRREDGGFYMTHMTELSQRDVANQSFRYQYYKMFKNILTNMLDIYDEQAKSDMIITCRKYYESLSNIP</sequence>
<gene>
    <name evidence="1" type="ORF">GPM918_LOCUS45472</name>
    <name evidence="2" type="ORF">SRO942_LOCUS48001</name>
</gene>
<name>A0A816ET77_9BILA</name>